<gene>
    <name evidence="3" type="ORF">GJV26_16970</name>
</gene>
<dbReference type="Pfam" id="PF05065">
    <property type="entry name" value="Phage_capsid"/>
    <property type="match status" value="1"/>
</dbReference>
<dbReference type="Proteomes" id="UP000431684">
    <property type="component" value="Unassembled WGS sequence"/>
</dbReference>
<keyword evidence="4" id="KW-1185">Reference proteome</keyword>
<dbReference type="SUPFAM" id="SSF56563">
    <property type="entry name" value="Major capsid protein gp5"/>
    <property type="match status" value="1"/>
</dbReference>
<dbReference type="InterPro" id="IPR054612">
    <property type="entry name" value="Phage_capsid-like_C"/>
</dbReference>
<feature type="domain" description="Phage capsid-like C-terminal" evidence="2">
    <location>
        <begin position="24"/>
        <end position="308"/>
    </location>
</feature>
<comment type="subcellular location">
    <subcellularLocation>
        <location evidence="1">Virion</location>
    </subcellularLocation>
</comment>
<dbReference type="NCBIfam" id="TIGR01554">
    <property type="entry name" value="major_cap_HK97"/>
    <property type="match status" value="1"/>
</dbReference>
<evidence type="ECO:0000313" key="4">
    <source>
        <dbReference type="Proteomes" id="UP000431684"/>
    </source>
</evidence>
<dbReference type="OrthoDB" id="9786516at2"/>
<organism evidence="3 4">
    <name type="scientific">Pseudoduganella dura</name>
    <dbReference type="NCBI Taxonomy" id="321982"/>
    <lineage>
        <taxon>Bacteria</taxon>
        <taxon>Pseudomonadati</taxon>
        <taxon>Pseudomonadota</taxon>
        <taxon>Betaproteobacteria</taxon>
        <taxon>Burkholderiales</taxon>
        <taxon>Oxalobacteraceae</taxon>
        <taxon>Telluria group</taxon>
        <taxon>Pseudoduganella</taxon>
    </lineage>
</organism>
<dbReference type="EMBL" id="WNWM01000002">
    <property type="protein sequence ID" value="MUI14136.1"/>
    <property type="molecule type" value="Genomic_DNA"/>
</dbReference>
<comment type="caution">
    <text evidence="3">The sequence shown here is derived from an EMBL/GenBank/DDBJ whole genome shotgun (WGS) entry which is preliminary data.</text>
</comment>
<dbReference type="InterPro" id="IPR024455">
    <property type="entry name" value="Phage_capsid"/>
</dbReference>
<evidence type="ECO:0000259" key="2">
    <source>
        <dbReference type="Pfam" id="PF05065"/>
    </source>
</evidence>
<proteinExistence type="predicted"/>
<accession>A0A6I3XEX3</accession>
<evidence type="ECO:0000256" key="1">
    <source>
        <dbReference type="ARBA" id="ARBA00004328"/>
    </source>
</evidence>
<sequence>MKIENQERVKFWNAIFEATPTQAGMAVPTPVAESIADALKTYSAMRRVCTVITTQTSGELGWPNSDGRTEIGEQLEQNAPSASQDPTFGRTPIHVFKYGSKLIRIPFELWQDAGADFPGFVENRIAARIGRITNRKLTIGIGTAVSTDPNYGKEPIGIVGAASLGRIGAAGQFMTVTDDDLEDLVFSVDEAYRLSPSCGWMMHEQTLRSIKKLKDSAGYPLHLVERGADLVERLKGYPVTINNDMPIMAANAKSILFGDFSAYVIRDVLGLDIRRMTDSALVLNGQIGMLGFARTGGAYVDVGGAIKAYQNPAA</sequence>
<name>A0A6I3XEX3_9BURK</name>
<protein>
    <submittedName>
        <fullName evidence="3">Phage major capsid protein</fullName>
    </submittedName>
</protein>
<dbReference type="AlphaFoldDB" id="A0A6I3XEX3"/>
<evidence type="ECO:0000313" key="3">
    <source>
        <dbReference type="EMBL" id="MUI14136.1"/>
    </source>
</evidence>
<dbReference type="RefSeq" id="WP_155709865.1">
    <property type="nucleotide sequence ID" value="NZ_BMWU01000002.1"/>
</dbReference>
<reference evidence="3 4" key="1">
    <citation type="submission" date="2019-11" db="EMBL/GenBank/DDBJ databases">
        <title>Draft Genome Sequences of Six Type Strains of the Genus Massilia.</title>
        <authorList>
            <person name="Miess H."/>
            <person name="Frediansyah A."/>
            <person name="Goeker M."/>
            <person name="Gross H."/>
        </authorList>
    </citation>
    <scope>NUCLEOTIDE SEQUENCE [LARGE SCALE GENOMIC DNA]</scope>
    <source>
        <strain evidence="3 4">DSM 17513</strain>
    </source>
</reference>